<keyword evidence="2" id="KW-1185">Reference proteome</keyword>
<dbReference type="Proteomes" id="UP000616346">
    <property type="component" value="Unassembled WGS sequence"/>
</dbReference>
<protein>
    <recommendedName>
        <fullName evidence="3">DUF4251 domain-containing protein</fullName>
    </recommendedName>
</protein>
<name>A0ABR8VCR1_9BACT</name>
<evidence type="ECO:0000313" key="2">
    <source>
        <dbReference type="Proteomes" id="UP000616346"/>
    </source>
</evidence>
<dbReference type="EMBL" id="JACSPQ010000010">
    <property type="protein sequence ID" value="MBD8002548.1"/>
    <property type="molecule type" value="Genomic_DNA"/>
</dbReference>
<evidence type="ECO:0008006" key="3">
    <source>
        <dbReference type="Google" id="ProtNLM"/>
    </source>
</evidence>
<gene>
    <name evidence="1" type="ORF">H9626_10040</name>
</gene>
<evidence type="ECO:0000313" key="1">
    <source>
        <dbReference type="EMBL" id="MBD8002548.1"/>
    </source>
</evidence>
<sequence length="164" mass="18477">MFALFCLCVSCKTQQITPEQKSEHQEALLALRNGCFIVQLDALYPSSASPLTPALTEYKEMRESYLKANGGDFSYYISPNDGMRLHIGFPADRKENLRAEVSEGKKKRNGECRFHIKVRGEGIVDDRDVVILLRPHSNRCTVKVTQPGRVSQISMEGRVFPLAD</sequence>
<reference evidence="1 2" key="1">
    <citation type="submission" date="2020-08" db="EMBL/GenBank/DDBJ databases">
        <title>A Genomic Blueprint of the Chicken Gut Microbiome.</title>
        <authorList>
            <person name="Gilroy R."/>
            <person name="Ravi A."/>
            <person name="Getino M."/>
            <person name="Pursley I."/>
            <person name="Horton D.L."/>
            <person name="Alikhan N.-F."/>
            <person name="Baker D."/>
            <person name="Gharbi K."/>
            <person name="Hall N."/>
            <person name="Watson M."/>
            <person name="Adriaenssens E.M."/>
            <person name="Foster-Nyarko E."/>
            <person name="Jarju S."/>
            <person name="Secka A."/>
            <person name="Antonio M."/>
            <person name="Oren A."/>
            <person name="Chaudhuri R."/>
            <person name="La Ragione R.M."/>
            <person name="Hildebrand F."/>
            <person name="Pallen M.J."/>
        </authorList>
    </citation>
    <scope>NUCLEOTIDE SEQUENCE [LARGE SCALE GENOMIC DNA]</scope>
    <source>
        <strain evidence="1 2">Sa1YUN3</strain>
    </source>
</reference>
<accession>A0ABR8VCR1</accession>
<comment type="caution">
    <text evidence="1">The sequence shown here is derived from an EMBL/GenBank/DDBJ whole genome shotgun (WGS) entry which is preliminary data.</text>
</comment>
<dbReference type="RefSeq" id="WP_191710407.1">
    <property type="nucleotide sequence ID" value="NZ_JACSPQ010000010.1"/>
</dbReference>
<proteinExistence type="predicted"/>
<dbReference type="Gene3D" id="2.40.128.410">
    <property type="match status" value="1"/>
</dbReference>
<organism evidence="1 2">
    <name type="scientific">Phocaeicola faecium</name>
    <dbReference type="NCBI Taxonomy" id="2762213"/>
    <lineage>
        <taxon>Bacteria</taxon>
        <taxon>Pseudomonadati</taxon>
        <taxon>Bacteroidota</taxon>
        <taxon>Bacteroidia</taxon>
        <taxon>Bacteroidales</taxon>
        <taxon>Bacteroidaceae</taxon>
        <taxon>Phocaeicola</taxon>
    </lineage>
</organism>